<dbReference type="InterPro" id="IPR009057">
    <property type="entry name" value="Homeodomain-like_sf"/>
</dbReference>
<evidence type="ECO:0000313" key="2">
    <source>
        <dbReference type="Proteomes" id="UP000029492"/>
    </source>
</evidence>
<dbReference type="Proteomes" id="UP000029492">
    <property type="component" value="Chromosome"/>
</dbReference>
<reference evidence="1 2" key="1">
    <citation type="journal article" date="2014" name="PLoS ONE">
        <title>Genome Information of Methylobacterium oryzae, a Plant-Probiotic Methylotroph in the Phyllosphere.</title>
        <authorList>
            <person name="Kwak M.J."/>
            <person name="Jeong H."/>
            <person name="Madhaiyan M."/>
            <person name="Lee Y."/>
            <person name="Sa T.M."/>
            <person name="Oh T.K."/>
            <person name="Kim J.F."/>
        </authorList>
    </citation>
    <scope>NUCLEOTIDE SEQUENCE [LARGE SCALE GENOMIC DNA]</scope>
    <source>
        <strain evidence="1 2">CBMB20</strain>
    </source>
</reference>
<accession>A0A089NVN8</accession>
<evidence type="ECO:0000313" key="1">
    <source>
        <dbReference type="EMBL" id="AIQ91442.1"/>
    </source>
</evidence>
<dbReference type="SUPFAM" id="SSF46689">
    <property type="entry name" value="Homeodomain-like"/>
    <property type="match status" value="1"/>
</dbReference>
<dbReference type="AlphaFoldDB" id="A0A089NVN8"/>
<proteinExistence type="predicted"/>
<organism evidence="1 2">
    <name type="scientific">Methylobacterium oryzae CBMB20</name>
    <dbReference type="NCBI Taxonomy" id="693986"/>
    <lineage>
        <taxon>Bacteria</taxon>
        <taxon>Pseudomonadati</taxon>
        <taxon>Pseudomonadota</taxon>
        <taxon>Alphaproteobacteria</taxon>
        <taxon>Hyphomicrobiales</taxon>
        <taxon>Methylobacteriaceae</taxon>
        <taxon>Methylobacterium</taxon>
    </lineage>
</organism>
<dbReference type="EMBL" id="CP003811">
    <property type="protein sequence ID" value="AIQ91442.1"/>
    <property type="molecule type" value="Genomic_DNA"/>
</dbReference>
<keyword evidence="2" id="KW-1185">Reference proteome</keyword>
<sequence>MTAPERDELVRLRRENRQLKVERDILSLATAWFAKETGVLP</sequence>
<gene>
    <name evidence="1" type="ORF">MOC_3687</name>
</gene>
<dbReference type="HOGENOM" id="CLU_027402_35_1_5"/>
<dbReference type="KEGG" id="mor:MOC_3687"/>
<protein>
    <submittedName>
        <fullName evidence="1">Transposase IS3/IS911 family</fullName>
    </submittedName>
</protein>
<name>A0A089NVN8_9HYPH</name>